<evidence type="ECO:0008006" key="10">
    <source>
        <dbReference type="Google" id="ProtNLM"/>
    </source>
</evidence>
<dbReference type="Pfam" id="PF00474">
    <property type="entry name" value="SSF"/>
    <property type="match status" value="2"/>
</dbReference>
<reference evidence="8 9" key="1">
    <citation type="submission" date="2019-07" db="EMBL/GenBank/DDBJ databases">
        <title>Genomes of Cafeteria roenbergensis.</title>
        <authorList>
            <person name="Fischer M.G."/>
            <person name="Hackl T."/>
            <person name="Roman M."/>
        </authorList>
    </citation>
    <scope>NUCLEOTIDE SEQUENCE [LARGE SCALE GENOMIC DNA]</scope>
    <source>
        <strain evidence="8 9">Cflag</strain>
    </source>
</reference>
<keyword evidence="4 7" id="KW-1133">Transmembrane helix</keyword>
<evidence type="ECO:0000256" key="6">
    <source>
        <dbReference type="SAM" id="MobiDB-lite"/>
    </source>
</evidence>
<evidence type="ECO:0000256" key="1">
    <source>
        <dbReference type="ARBA" id="ARBA00004141"/>
    </source>
</evidence>
<dbReference type="PANTHER" id="PTHR11819">
    <property type="entry name" value="SOLUTE CARRIER FAMILY 5"/>
    <property type="match status" value="1"/>
</dbReference>
<protein>
    <recommendedName>
        <fullName evidence="10">Sodium/solute symporter</fullName>
    </recommendedName>
</protein>
<comment type="caution">
    <text evidence="8">The sequence shown here is derived from an EMBL/GenBank/DDBJ whole genome shotgun (WGS) entry which is preliminary data.</text>
</comment>
<evidence type="ECO:0000256" key="7">
    <source>
        <dbReference type="SAM" id="Phobius"/>
    </source>
</evidence>
<accession>A0A5A8DP55</accession>
<feature type="compositionally biased region" description="Low complexity" evidence="6">
    <location>
        <begin position="719"/>
        <end position="736"/>
    </location>
</feature>
<feature type="transmembrane region" description="Helical" evidence="7">
    <location>
        <begin position="243"/>
        <end position="262"/>
    </location>
</feature>
<feature type="compositionally biased region" description="Low complexity" evidence="6">
    <location>
        <begin position="443"/>
        <end position="454"/>
    </location>
</feature>
<feature type="transmembrane region" description="Helical" evidence="7">
    <location>
        <begin position="123"/>
        <end position="140"/>
    </location>
</feature>
<evidence type="ECO:0000313" key="9">
    <source>
        <dbReference type="Proteomes" id="UP000325113"/>
    </source>
</evidence>
<feature type="transmembrane region" description="Helical" evidence="7">
    <location>
        <begin position="191"/>
        <end position="211"/>
    </location>
</feature>
<dbReference type="NCBIfam" id="TIGR00813">
    <property type="entry name" value="sss"/>
    <property type="match status" value="1"/>
</dbReference>
<feature type="compositionally biased region" description="Basic and acidic residues" evidence="6">
    <location>
        <begin position="697"/>
        <end position="718"/>
    </location>
</feature>
<feature type="transmembrane region" description="Helical" evidence="7">
    <location>
        <begin position="79"/>
        <end position="103"/>
    </location>
</feature>
<dbReference type="Proteomes" id="UP000325113">
    <property type="component" value="Unassembled WGS sequence"/>
</dbReference>
<dbReference type="Gene3D" id="1.20.1730.10">
    <property type="entry name" value="Sodium/glucose cotransporter"/>
    <property type="match status" value="1"/>
</dbReference>
<feature type="transmembrane region" description="Helical" evidence="7">
    <location>
        <begin position="470"/>
        <end position="494"/>
    </location>
</feature>
<dbReference type="InterPro" id="IPR038377">
    <property type="entry name" value="Na/Glc_symporter_sf"/>
</dbReference>
<evidence type="ECO:0000256" key="3">
    <source>
        <dbReference type="ARBA" id="ARBA00022692"/>
    </source>
</evidence>
<feature type="transmembrane region" description="Helical" evidence="7">
    <location>
        <begin position="582"/>
        <end position="605"/>
    </location>
</feature>
<keyword evidence="5 7" id="KW-0472">Membrane</keyword>
<name>A0A5A8DP55_CAFRO</name>
<proteinExistence type="inferred from homology"/>
<feature type="region of interest" description="Disordered" evidence="6">
    <location>
        <begin position="697"/>
        <end position="736"/>
    </location>
</feature>
<feature type="region of interest" description="Disordered" evidence="6">
    <location>
        <begin position="382"/>
        <end position="462"/>
    </location>
</feature>
<evidence type="ECO:0000256" key="5">
    <source>
        <dbReference type="ARBA" id="ARBA00023136"/>
    </source>
</evidence>
<feature type="transmembrane region" description="Helical" evidence="7">
    <location>
        <begin position="12"/>
        <end position="32"/>
    </location>
</feature>
<gene>
    <name evidence="8" type="ORF">FNF31_01091</name>
</gene>
<evidence type="ECO:0000256" key="4">
    <source>
        <dbReference type="ARBA" id="ARBA00022989"/>
    </source>
</evidence>
<dbReference type="GO" id="GO:0005886">
    <property type="term" value="C:plasma membrane"/>
    <property type="evidence" value="ECO:0007669"/>
    <property type="project" value="TreeGrafter"/>
</dbReference>
<dbReference type="PANTHER" id="PTHR11819:SF195">
    <property type="entry name" value="SODIUM_GLUCOSE COTRANSPORTER 4"/>
    <property type="match status" value="1"/>
</dbReference>
<evidence type="ECO:0000256" key="2">
    <source>
        <dbReference type="ARBA" id="ARBA00006434"/>
    </source>
</evidence>
<feature type="transmembrane region" description="Helical" evidence="7">
    <location>
        <begin position="160"/>
        <end position="179"/>
    </location>
</feature>
<dbReference type="GO" id="GO:0005412">
    <property type="term" value="F:D-glucose:sodium symporter activity"/>
    <property type="evidence" value="ECO:0007669"/>
    <property type="project" value="TreeGrafter"/>
</dbReference>
<feature type="transmembrane region" description="Helical" evidence="7">
    <location>
        <begin position="345"/>
        <end position="364"/>
    </location>
</feature>
<comment type="subcellular location">
    <subcellularLocation>
        <location evidence="1">Membrane</location>
        <topology evidence="1">Multi-pass membrane protein</topology>
    </subcellularLocation>
</comment>
<feature type="transmembrane region" description="Helical" evidence="7">
    <location>
        <begin position="791"/>
        <end position="810"/>
    </location>
</feature>
<feature type="transmembrane region" description="Helical" evidence="7">
    <location>
        <begin position="506"/>
        <end position="525"/>
    </location>
</feature>
<feature type="compositionally biased region" description="Low complexity" evidence="6">
    <location>
        <begin position="395"/>
        <end position="412"/>
    </location>
</feature>
<sequence>MESSPANELQPLDWAVMGTYVVVVAAVCFLTARASQGAKQFFLADSAASALTVGAAFFASNIGSDSIIGLSSAGATAGISAGFFDIASGLAFVLLAYAFLPVYRHSGVFTLPQWTERRFGPRVRLYLSVLALLIYIVNRISATLYCGGLIFSVTLGLNEWVSIGLLLVATGLTVTAGGLHSVLVIENINTVLLLVCGFATLGFAVEAAGGWGSVAAAISAGSGQAEEAGIPPRFLHMWSGGELYPWQGLLLGGPWLVGWFHLAEQEMVQRGLSAASAGDAALGCIIAGLLKLTIPFTWAVPGLVARYLYPEELGCDAEAPAGAECAEANRAFPVLVMRVLPQGMLGLMLAAMLAAVLSVLASTFNSASTIFVFDVASKLPCLERPPREPREEPGPDLAAPADASASPAAGSGEPPPRSRSRQRCRGGSDDVAQSAASGGDETAALAAQPRPAEAPSEEGDAGGVDAHDRWLVLIGRAWVGVMVVLGVAWIPALGRLSDSLYVSMQTLNALLAPPILAVFVLGALWPRANEAGALAGLVAGHLPGIVRLVLATAEGAGDPAAAASGDQPAAGALGGGFTALNYLYFAAAEGAFSMAVVVAVSMCVAPAKQPRQVAPFVLLAALRCWSRCCPGVGLGAAEGEDPARAEAALMAGCRAWDAADKAEETELALRAERVAESQRADTRSTCWRAIASLCERPPERGAAEQSGGERDGAERKPEAGGQLASSPAAAAAAAPSEGEARAAIPAPVASAAEGEALLGCPEPAGRAVSAPRPSEASRSAVRASQTRLSRMALAGAACLVAGVAALFAILA</sequence>
<dbReference type="PROSITE" id="PS50283">
    <property type="entry name" value="NA_SOLUT_SYMP_3"/>
    <property type="match status" value="1"/>
</dbReference>
<evidence type="ECO:0000313" key="8">
    <source>
        <dbReference type="EMBL" id="KAA0167205.1"/>
    </source>
</evidence>
<organism evidence="8 9">
    <name type="scientific">Cafeteria roenbergensis</name>
    <name type="common">Marine flagellate</name>
    <dbReference type="NCBI Taxonomy" id="33653"/>
    <lineage>
        <taxon>Eukaryota</taxon>
        <taxon>Sar</taxon>
        <taxon>Stramenopiles</taxon>
        <taxon>Bigyra</taxon>
        <taxon>Opalozoa</taxon>
        <taxon>Bicosoecida</taxon>
        <taxon>Cafeteriaceae</taxon>
        <taxon>Cafeteria</taxon>
    </lineage>
</organism>
<dbReference type="EMBL" id="VLTM01000006">
    <property type="protein sequence ID" value="KAA0167205.1"/>
    <property type="molecule type" value="Genomic_DNA"/>
</dbReference>
<feature type="transmembrane region" description="Helical" evidence="7">
    <location>
        <begin position="41"/>
        <end position="59"/>
    </location>
</feature>
<comment type="similarity">
    <text evidence="2">Belongs to the sodium:solute symporter (SSF) (TC 2.A.21) family.</text>
</comment>
<feature type="compositionally biased region" description="Basic and acidic residues" evidence="6">
    <location>
        <begin position="384"/>
        <end position="393"/>
    </location>
</feature>
<dbReference type="InterPro" id="IPR001734">
    <property type="entry name" value="Na/solute_symporter"/>
</dbReference>
<keyword evidence="3 7" id="KW-0812">Transmembrane</keyword>
<dbReference type="AlphaFoldDB" id="A0A5A8DP55"/>